<feature type="domain" description="Radical SAM core" evidence="7">
    <location>
        <begin position="70"/>
        <end position="305"/>
    </location>
</feature>
<evidence type="ECO:0000313" key="9">
    <source>
        <dbReference type="Proteomes" id="UP000006443"/>
    </source>
</evidence>
<dbReference type="SFLD" id="SFLDG01081">
    <property type="entry name" value="cleavage_of_the_Ca-Cb_bond_in"/>
    <property type="match status" value="1"/>
</dbReference>
<keyword evidence="3" id="KW-0949">S-adenosyl-L-methionine</keyword>
<evidence type="ECO:0000256" key="5">
    <source>
        <dbReference type="ARBA" id="ARBA00023004"/>
    </source>
</evidence>
<keyword evidence="9" id="KW-1185">Reference proteome</keyword>
<comment type="cofactor">
    <cofactor evidence="1">
        <name>[4Fe-4S] cluster</name>
        <dbReference type="ChEBI" id="CHEBI:49883"/>
    </cofactor>
</comment>
<dbReference type="InterPro" id="IPR010722">
    <property type="entry name" value="BATS_dom"/>
</dbReference>
<dbReference type="SUPFAM" id="SSF102114">
    <property type="entry name" value="Radical SAM enzymes"/>
    <property type="match status" value="1"/>
</dbReference>
<reference evidence="8 9" key="1">
    <citation type="submission" date="2009-02" db="EMBL/GenBank/DDBJ databases">
        <title>Sequencing of the draft genome and assembly of Dethiobacter alkaliphilus AHT 1.</title>
        <authorList>
            <consortium name="US DOE Joint Genome Institute (JGI-PGF)"/>
            <person name="Lucas S."/>
            <person name="Copeland A."/>
            <person name="Lapidus A."/>
            <person name="Glavina del Rio T."/>
            <person name="Dalin E."/>
            <person name="Tice H."/>
            <person name="Bruce D."/>
            <person name="Goodwin L."/>
            <person name="Pitluck S."/>
            <person name="Larimer F."/>
            <person name="Land M.L."/>
            <person name="Hauser L."/>
            <person name="Muyzer G."/>
        </authorList>
    </citation>
    <scope>NUCLEOTIDE SEQUENCE [LARGE SCALE GENOMIC DNA]</scope>
    <source>
        <strain evidence="8 9">AHT 1</strain>
    </source>
</reference>
<dbReference type="SFLD" id="SFLDG01060">
    <property type="entry name" value="BATS_domain_containing"/>
    <property type="match status" value="1"/>
</dbReference>
<sequence length="367" mass="41703">MSAYEKIATYETLDFAAFFASVTEDRIRYALIKPSINEEDFLCLLSPQAENYLEEMAQKAHKIALNQFGRTVVLYTPMYLANYCVNACTYCGYNSSNEIKRKKLSLEDAEKEALAIRNQGFRHIILLTGESRTHTPVSYIKDCISLIKKYFSSISIEIYPLEQQEYRQLIEAGADGLTIYQEVYNKDTYKTVHPKGPKSNYQYRLEAAERAAKSGIHSVSIGALLGLSPWRQEAFFTGLHGQYLQDNYPALELTLSTPRIRPHKGTETKIYEVTEKNLVQAMLAYKIFLPRAGINITTRESAEFRDNLIPLGVTKMSAAVSTQVGGHSIEDKSTSQFDIADGRTVEEIRCAIREKGYNPIFKDWEPF</sequence>
<keyword evidence="2" id="KW-0004">4Fe-4S</keyword>
<dbReference type="EMBL" id="ACJM01000003">
    <property type="protein sequence ID" value="EEG78419.1"/>
    <property type="molecule type" value="Genomic_DNA"/>
</dbReference>
<dbReference type="CDD" id="cd01335">
    <property type="entry name" value="Radical_SAM"/>
    <property type="match status" value="1"/>
</dbReference>
<keyword evidence="5" id="KW-0408">Iron</keyword>
<dbReference type="Pfam" id="PF06968">
    <property type="entry name" value="BATS"/>
    <property type="match status" value="1"/>
</dbReference>
<organism evidence="8 9">
    <name type="scientific">Dethiobacter alkaliphilus AHT 1</name>
    <dbReference type="NCBI Taxonomy" id="555088"/>
    <lineage>
        <taxon>Bacteria</taxon>
        <taxon>Bacillati</taxon>
        <taxon>Bacillota</taxon>
        <taxon>Dethiobacteria</taxon>
        <taxon>Dethiobacterales</taxon>
        <taxon>Dethiobacteraceae</taxon>
        <taxon>Dethiobacter</taxon>
    </lineage>
</organism>
<evidence type="ECO:0000256" key="3">
    <source>
        <dbReference type="ARBA" id="ARBA00022691"/>
    </source>
</evidence>
<keyword evidence="6" id="KW-0411">Iron-sulfur</keyword>
<dbReference type="SFLD" id="SFLDF00301">
    <property type="entry name" value="2-iminoacetate_synthase_(ThiH)"/>
    <property type="match status" value="1"/>
</dbReference>
<dbReference type="Gene3D" id="3.20.20.70">
    <property type="entry name" value="Aldolase class I"/>
    <property type="match status" value="1"/>
</dbReference>
<dbReference type="PANTHER" id="PTHR43583">
    <property type="entry name" value="2-IMINOACETATE SYNTHASE"/>
    <property type="match status" value="1"/>
</dbReference>
<dbReference type="InterPro" id="IPR007197">
    <property type="entry name" value="rSAM"/>
</dbReference>
<dbReference type="PANTHER" id="PTHR43583:SF1">
    <property type="entry name" value="2-IMINOACETATE SYNTHASE"/>
    <property type="match status" value="1"/>
</dbReference>
<dbReference type="InterPro" id="IPR058240">
    <property type="entry name" value="rSAM_sf"/>
</dbReference>
<dbReference type="RefSeq" id="WP_008515156.1">
    <property type="nucleotide sequence ID" value="NZ_ACJM01000003.1"/>
</dbReference>
<dbReference type="eggNOG" id="COG0502">
    <property type="taxonomic scope" value="Bacteria"/>
</dbReference>
<evidence type="ECO:0000256" key="4">
    <source>
        <dbReference type="ARBA" id="ARBA00022723"/>
    </source>
</evidence>
<dbReference type="GO" id="GO:0051539">
    <property type="term" value="F:4 iron, 4 sulfur cluster binding"/>
    <property type="evidence" value="ECO:0007669"/>
    <property type="project" value="UniProtKB-KW"/>
</dbReference>
<dbReference type="InterPro" id="IPR034428">
    <property type="entry name" value="ThiH/NoCL/HydG-like"/>
</dbReference>
<protein>
    <submittedName>
        <fullName evidence="8">Thiazole biosynthesis protein ThiH</fullName>
    </submittedName>
</protein>
<dbReference type="GO" id="GO:0005506">
    <property type="term" value="F:iron ion binding"/>
    <property type="evidence" value="ECO:0007669"/>
    <property type="project" value="InterPro"/>
</dbReference>
<evidence type="ECO:0000313" key="8">
    <source>
        <dbReference type="EMBL" id="EEG78419.1"/>
    </source>
</evidence>
<dbReference type="SFLD" id="SFLDS00029">
    <property type="entry name" value="Radical_SAM"/>
    <property type="match status" value="1"/>
</dbReference>
<dbReference type="Pfam" id="PF04055">
    <property type="entry name" value="Radical_SAM"/>
    <property type="match status" value="1"/>
</dbReference>
<accession>C0GEC5</accession>
<proteinExistence type="predicted"/>
<dbReference type="STRING" id="555088.DealDRAFT_0834"/>
<dbReference type="PROSITE" id="PS51918">
    <property type="entry name" value="RADICAL_SAM"/>
    <property type="match status" value="1"/>
</dbReference>
<evidence type="ECO:0000259" key="7">
    <source>
        <dbReference type="PROSITE" id="PS51918"/>
    </source>
</evidence>
<evidence type="ECO:0000256" key="6">
    <source>
        <dbReference type="ARBA" id="ARBA00023014"/>
    </source>
</evidence>
<evidence type="ECO:0000256" key="1">
    <source>
        <dbReference type="ARBA" id="ARBA00001966"/>
    </source>
</evidence>
<dbReference type="InterPro" id="IPR013785">
    <property type="entry name" value="Aldolase_TIM"/>
</dbReference>
<gene>
    <name evidence="8" type="ORF">DealDRAFT_0834</name>
</gene>
<dbReference type="AlphaFoldDB" id="C0GEC5"/>
<name>C0GEC5_DETAL</name>
<dbReference type="SMART" id="SM00876">
    <property type="entry name" value="BATS"/>
    <property type="match status" value="1"/>
</dbReference>
<dbReference type="GO" id="GO:0009228">
    <property type="term" value="P:thiamine biosynthetic process"/>
    <property type="evidence" value="ECO:0007669"/>
    <property type="project" value="InterPro"/>
</dbReference>
<dbReference type="InterPro" id="IPR012726">
    <property type="entry name" value="ThiH"/>
</dbReference>
<dbReference type="NCBIfam" id="TIGR02351">
    <property type="entry name" value="thiH"/>
    <property type="match status" value="1"/>
</dbReference>
<keyword evidence="4" id="KW-0479">Metal-binding</keyword>
<dbReference type="GO" id="GO:0003824">
    <property type="term" value="F:catalytic activity"/>
    <property type="evidence" value="ECO:0007669"/>
    <property type="project" value="InterPro"/>
</dbReference>
<evidence type="ECO:0000256" key="2">
    <source>
        <dbReference type="ARBA" id="ARBA00022485"/>
    </source>
</evidence>
<dbReference type="OrthoDB" id="9801120at2"/>
<dbReference type="Proteomes" id="UP000006443">
    <property type="component" value="Unassembled WGS sequence"/>
</dbReference>
<comment type="caution">
    <text evidence="8">The sequence shown here is derived from an EMBL/GenBank/DDBJ whole genome shotgun (WGS) entry which is preliminary data.</text>
</comment>